<protein>
    <submittedName>
        <fullName evidence="4">Ribose 5-phosphate isomerase B</fullName>
        <ecNumber evidence="4">5.3.1.6</ecNumber>
    </submittedName>
</protein>
<dbReference type="PANTHER" id="PTHR43732:SF1">
    <property type="entry name" value="RIBOSE 5-PHOSPHATE ISOMERASE"/>
    <property type="match status" value="1"/>
</dbReference>
<keyword evidence="5" id="KW-1185">Reference proteome</keyword>
<dbReference type="NCBIfam" id="NF004051">
    <property type="entry name" value="PRK05571.1"/>
    <property type="match status" value="1"/>
</dbReference>
<name>A0ABS3HDI7_9ENTE</name>
<dbReference type="InterPro" id="IPR036569">
    <property type="entry name" value="RpiB_LacA_LacB_sf"/>
</dbReference>
<dbReference type="SUPFAM" id="SSF89623">
    <property type="entry name" value="Ribose/Galactose isomerase RpiB/AlsB"/>
    <property type="match status" value="1"/>
</dbReference>
<dbReference type="RefSeq" id="WP_207107341.1">
    <property type="nucleotide sequence ID" value="NZ_JAFLVR010000010.1"/>
</dbReference>
<dbReference type="NCBIfam" id="TIGR01120">
    <property type="entry name" value="rpiB"/>
    <property type="match status" value="1"/>
</dbReference>
<gene>
    <name evidence="4" type="primary">rpiB</name>
    <name evidence="4" type="ORF">JZO85_04545</name>
</gene>
<dbReference type="PIRSF" id="PIRSF005384">
    <property type="entry name" value="RpiB_LacA_B"/>
    <property type="match status" value="1"/>
</dbReference>
<dbReference type="PANTHER" id="PTHR43732">
    <property type="entry name" value="RIBOSE 5-PHOSPHATE ISOMERASE-RELATED"/>
    <property type="match status" value="1"/>
</dbReference>
<comment type="caution">
    <text evidence="4">The sequence shown here is derived from an EMBL/GenBank/DDBJ whole genome shotgun (WGS) entry which is preliminary data.</text>
</comment>
<dbReference type="Pfam" id="PF02502">
    <property type="entry name" value="LacAB_rpiB"/>
    <property type="match status" value="1"/>
</dbReference>
<dbReference type="NCBIfam" id="TIGR00689">
    <property type="entry name" value="rpiB_lacA_lacB"/>
    <property type="match status" value="1"/>
</dbReference>
<proteinExistence type="inferred from homology"/>
<evidence type="ECO:0000313" key="5">
    <source>
        <dbReference type="Proteomes" id="UP000664495"/>
    </source>
</evidence>
<keyword evidence="2" id="KW-0423">Lactose metabolism</keyword>
<evidence type="ECO:0000256" key="1">
    <source>
        <dbReference type="ARBA" id="ARBA00008754"/>
    </source>
</evidence>
<dbReference type="GO" id="GO:0004751">
    <property type="term" value="F:ribose-5-phosphate isomerase activity"/>
    <property type="evidence" value="ECO:0007669"/>
    <property type="project" value="UniProtKB-EC"/>
</dbReference>
<organism evidence="4 5">
    <name type="scientific">Candidatus Enterococcus murrayae</name>
    <dbReference type="NCBI Taxonomy" id="2815321"/>
    <lineage>
        <taxon>Bacteria</taxon>
        <taxon>Bacillati</taxon>
        <taxon>Bacillota</taxon>
        <taxon>Bacilli</taxon>
        <taxon>Lactobacillales</taxon>
        <taxon>Enterococcaceae</taxon>
        <taxon>Enterococcus</taxon>
    </lineage>
</organism>
<comment type="similarity">
    <text evidence="1">Belongs to the LacAB/RpiB family.</text>
</comment>
<dbReference type="EC" id="5.3.1.6" evidence="4"/>
<dbReference type="EMBL" id="JAFLVR010000010">
    <property type="protein sequence ID" value="MBO0451526.1"/>
    <property type="molecule type" value="Genomic_DNA"/>
</dbReference>
<dbReference type="InterPro" id="IPR004785">
    <property type="entry name" value="RpiB"/>
</dbReference>
<sequence length="146" mass="15768">MKLAIGCDHVGIELKPSIVEFLEALGHSVQDFGTKSNSRVNYPDYAQAVAEAVVSKNCDLGILICGTGVGISIAANKVKGIRAVVCSDPYSAKLSKEHNNTNILAFGSRVVGPELAKMITQEWLEAEFEGGRHKKRVDQISQLENL</sequence>
<dbReference type="Gene3D" id="3.40.1400.10">
    <property type="entry name" value="Sugar-phosphate isomerase, RpiB/LacA/LacB"/>
    <property type="match status" value="1"/>
</dbReference>
<dbReference type="InterPro" id="IPR051812">
    <property type="entry name" value="SPI_LacAB/RpiB"/>
</dbReference>
<evidence type="ECO:0000256" key="3">
    <source>
        <dbReference type="ARBA" id="ARBA00023235"/>
    </source>
</evidence>
<reference evidence="4 5" key="1">
    <citation type="submission" date="2021-03" db="EMBL/GenBank/DDBJ databases">
        <title>Enterococcal diversity collection.</title>
        <authorList>
            <person name="Gilmore M.S."/>
            <person name="Schwartzman J."/>
            <person name="Van Tyne D."/>
            <person name="Martin M."/>
            <person name="Earl A.M."/>
            <person name="Manson A.L."/>
            <person name="Straub T."/>
            <person name="Salamzade R."/>
            <person name="Saavedra J."/>
            <person name="Lebreton F."/>
            <person name="Prichula J."/>
            <person name="Schaufler K."/>
            <person name="Gaca A."/>
            <person name="Sgardioli B."/>
            <person name="Wagenaar J."/>
            <person name="Strong T."/>
        </authorList>
    </citation>
    <scope>NUCLEOTIDE SEQUENCE [LARGE SCALE GENOMIC DNA]</scope>
    <source>
        <strain evidence="4 5">MJM16</strain>
    </source>
</reference>
<dbReference type="Proteomes" id="UP000664495">
    <property type="component" value="Unassembled WGS sequence"/>
</dbReference>
<accession>A0ABS3HDI7</accession>
<keyword evidence="3 4" id="KW-0413">Isomerase</keyword>
<evidence type="ECO:0000313" key="4">
    <source>
        <dbReference type="EMBL" id="MBO0451526.1"/>
    </source>
</evidence>
<dbReference type="InterPro" id="IPR003500">
    <property type="entry name" value="RpiB_LacA_LacB"/>
</dbReference>
<evidence type="ECO:0000256" key="2">
    <source>
        <dbReference type="ARBA" id="ARBA00022736"/>
    </source>
</evidence>